<protein>
    <submittedName>
        <fullName evidence="1">442_t:CDS:1</fullName>
    </submittedName>
</protein>
<accession>A0ACA9JYS9</accession>
<evidence type="ECO:0000313" key="1">
    <source>
        <dbReference type="EMBL" id="CAG8442811.1"/>
    </source>
</evidence>
<comment type="caution">
    <text evidence="1">The sequence shown here is derived from an EMBL/GenBank/DDBJ whole genome shotgun (WGS) entry which is preliminary data.</text>
</comment>
<dbReference type="EMBL" id="CAJVPW010000099">
    <property type="protein sequence ID" value="CAG8442811.1"/>
    <property type="molecule type" value="Genomic_DNA"/>
</dbReference>
<reference evidence="1" key="1">
    <citation type="submission" date="2021-06" db="EMBL/GenBank/DDBJ databases">
        <authorList>
            <person name="Kallberg Y."/>
            <person name="Tangrot J."/>
            <person name="Rosling A."/>
        </authorList>
    </citation>
    <scope>NUCLEOTIDE SEQUENCE</scope>
    <source>
        <strain evidence="1">28 12/20/2015</strain>
    </source>
</reference>
<organism evidence="1 2">
    <name type="scientific">Cetraspora pellucida</name>
    <dbReference type="NCBI Taxonomy" id="1433469"/>
    <lineage>
        <taxon>Eukaryota</taxon>
        <taxon>Fungi</taxon>
        <taxon>Fungi incertae sedis</taxon>
        <taxon>Mucoromycota</taxon>
        <taxon>Glomeromycotina</taxon>
        <taxon>Glomeromycetes</taxon>
        <taxon>Diversisporales</taxon>
        <taxon>Gigasporaceae</taxon>
        <taxon>Cetraspora</taxon>
    </lineage>
</organism>
<dbReference type="Proteomes" id="UP000789366">
    <property type="component" value="Unassembled WGS sequence"/>
</dbReference>
<evidence type="ECO:0000313" key="2">
    <source>
        <dbReference type="Proteomes" id="UP000789366"/>
    </source>
</evidence>
<name>A0ACA9JYS9_9GLOM</name>
<keyword evidence="2" id="KW-1185">Reference proteome</keyword>
<proteinExistence type="predicted"/>
<gene>
    <name evidence="1" type="ORF">SPELUC_LOCUS301</name>
</gene>
<sequence>MRTLYSSSRNDLYKSFDVSSSYDGSLIINVLDEQNRSKAIYALLQNGSTAYIDLGFVNKDIRRVFPLNKKFFFLLYDSDKKQTTGTVIDLDKNIVKDSIIVANGTVANSSVNVVPDIRLTSFLVYSQNNKVINWIACNLPKQDDSNIGPITNGSFVLPDNSILRSVFPNIDGSYGFITTEILYDNKNILNISMPNLFIYYRFLFPTTHQISENFLLYYARNISNMLYISCSSSYSENGNVCMMTNLVENVQNNSLFVTYQIDFLSSGAVIRLQSHSIQLVNTYDSSVFDINPLFYGGSIVTSWIVENNNTDNVPPTVLVNANDVIRPLFVSHMTAKIISPNGSEVNWDLNNIDTTGDTKFNVMRNNTCILFAIYEPNRWDIFSTDLPKFREDLGYENPNIILTYPNINDTISPFIDSFWIVFSNRISKSLNNITVYQTDTITNLYKPRKIFSRNSESCTILNNRLSCNVSPSIFNQWNSSYMIAMDNNFVKFSSTNEPIIDIEEDKWKITTIPNSAIGILRLTPDGTKKLLLSERSEFFKHFQQELIESVPTSSERIRLTNQIQYDPSVPSQYLVQIEIVSTKDPYQDSVSQIIKYLTELIKDKDTIIYMNNHTKYLDSSFGLVINLNLWDEIKLKLLGLSIGIIILTAIALWAHYKSPENPLFIKWFNQHKATISIFTICSGADVALFEFLTSRFAGFEIFNTPFSDITINWIYWATIINTLIEDIPQLVVQGNTLQSKEILSKFKHTFLIRNPEKSVKSYYKAAITTYKVWDEVGVPNSERVNLFSSNKIGLKESRILYDLVKNVTEEEIALVDADDLVREPEKILKKYCEMINVKFTKEMLEWKSERVGIWDSKMSGLYYVQDLNYLWHKNAMQSIGFDKTINNEEEIEYPQYVYDIIDENKPHYEYLFQYRIKL</sequence>